<dbReference type="InterPro" id="IPR035398">
    <property type="entry name" value="Bac_rhamnosid_C"/>
</dbReference>
<feature type="domain" description="Alpha-L-rhamnosidase concanavalin-like" evidence="4">
    <location>
        <begin position="328"/>
        <end position="430"/>
    </location>
</feature>
<evidence type="ECO:0000259" key="4">
    <source>
        <dbReference type="Pfam" id="PF05592"/>
    </source>
</evidence>
<evidence type="ECO:0000313" key="8">
    <source>
        <dbReference type="EMBL" id="AEI43282.1"/>
    </source>
</evidence>
<comment type="catalytic activity">
    <reaction evidence="1">
        <text>Hydrolysis of terminal non-reducing alpha-L-rhamnose residues in alpha-L-rhamnosides.</text>
        <dbReference type="EC" id="3.2.1.40"/>
    </reaction>
</comment>
<proteinExistence type="predicted"/>
<dbReference type="Pfam" id="PF17390">
    <property type="entry name" value="Bac_rhamnosid_C"/>
    <property type="match status" value="1"/>
</dbReference>
<dbReference type="InterPro" id="IPR008928">
    <property type="entry name" value="6-hairpin_glycosidase_sf"/>
</dbReference>
<dbReference type="GO" id="GO:0030596">
    <property type="term" value="F:alpha-L-rhamnosidase activity"/>
    <property type="evidence" value="ECO:0007669"/>
    <property type="project" value="UniProtKB-EC"/>
</dbReference>
<evidence type="ECO:0000259" key="5">
    <source>
        <dbReference type="Pfam" id="PF08531"/>
    </source>
</evidence>
<reference evidence="8 9" key="2">
    <citation type="journal article" date="2013" name="Genome Announc.">
        <title>Genome Sequence of Growth-Improving Paenibacillus mucilaginosus Strain KNP414.</title>
        <authorList>
            <person name="Lu J.J."/>
            <person name="Wang J.F."/>
            <person name="Hu X.F."/>
        </authorList>
    </citation>
    <scope>NUCLEOTIDE SEQUENCE [LARGE SCALE GENOMIC DNA]</scope>
    <source>
        <strain evidence="8 9">KNP414</strain>
    </source>
</reference>
<dbReference type="EC" id="3.2.1.40" evidence="2"/>
<dbReference type="PIRSF" id="PIRSF010631">
    <property type="entry name" value="A-rhamnsds"/>
    <property type="match status" value="1"/>
</dbReference>
<dbReference type="InterPro" id="IPR016007">
    <property type="entry name" value="Alpha_rhamnosid"/>
</dbReference>
<keyword evidence="3" id="KW-0378">Hydrolase</keyword>
<dbReference type="InterPro" id="IPR008902">
    <property type="entry name" value="Rhamnosid_concanavalin"/>
</dbReference>
<dbReference type="Gene3D" id="2.60.120.260">
    <property type="entry name" value="Galactose-binding domain-like"/>
    <property type="match status" value="2"/>
</dbReference>
<dbReference type="InterPro" id="IPR035396">
    <property type="entry name" value="Bac_rhamnosid6H"/>
</dbReference>
<evidence type="ECO:0000256" key="2">
    <source>
        <dbReference type="ARBA" id="ARBA00012652"/>
    </source>
</evidence>
<evidence type="ECO:0000259" key="7">
    <source>
        <dbReference type="Pfam" id="PF17390"/>
    </source>
</evidence>
<evidence type="ECO:0000256" key="1">
    <source>
        <dbReference type="ARBA" id="ARBA00001445"/>
    </source>
</evidence>
<dbReference type="SUPFAM" id="SSF48208">
    <property type="entry name" value="Six-hairpin glycosidases"/>
    <property type="match status" value="1"/>
</dbReference>
<dbReference type="Pfam" id="PF08531">
    <property type="entry name" value="Bac_rhamnosid_N"/>
    <property type="match status" value="1"/>
</dbReference>
<dbReference type="RefSeq" id="WP_013918435.1">
    <property type="nucleotide sequence ID" value="NC_015690.1"/>
</dbReference>
<dbReference type="InterPro" id="IPR013737">
    <property type="entry name" value="Bac_rhamnosid_N"/>
</dbReference>
<dbReference type="Gene3D" id="2.60.420.10">
    <property type="entry name" value="Maltose phosphorylase, domain 3"/>
    <property type="match status" value="1"/>
</dbReference>
<dbReference type="InterPro" id="IPR013783">
    <property type="entry name" value="Ig-like_fold"/>
</dbReference>
<organism evidence="8 9">
    <name type="scientific">Paenibacillus mucilaginosus (strain KNP414)</name>
    <dbReference type="NCBI Taxonomy" id="1036673"/>
    <lineage>
        <taxon>Bacteria</taxon>
        <taxon>Bacillati</taxon>
        <taxon>Bacillota</taxon>
        <taxon>Bacilli</taxon>
        <taxon>Bacillales</taxon>
        <taxon>Paenibacillaceae</taxon>
        <taxon>Paenibacillus</taxon>
    </lineage>
</organism>
<dbReference type="InterPro" id="IPR012341">
    <property type="entry name" value="6hp_glycosidase-like_sf"/>
</dbReference>
<feature type="domain" description="Bacterial alpha-L-rhamnosidase N-terminal" evidence="5">
    <location>
        <begin position="153"/>
        <end position="319"/>
    </location>
</feature>
<dbReference type="PANTHER" id="PTHR33307">
    <property type="entry name" value="ALPHA-RHAMNOSIDASE (EUROFUNG)"/>
    <property type="match status" value="1"/>
</dbReference>
<evidence type="ECO:0000313" key="9">
    <source>
        <dbReference type="Proteomes" id="UP000006620"/>
    </source>
</evidence>
<protein>
    <recommendedName>
        <fullName evidence="2">alpha-L-rhamnosidase</fullName>
        <ecNumber evidence="2">3.2.1.40</ecNumber>
    </recommendedName>
</protein>
<feature type="domain" description="Alpha-L-rhamnosidase C-terminal" evidence="7">
    <location>
        <begin position="784"/>
        <end position="850"/>
    </location>
</feature>
<gene>
    <name evidence="8" type="ordered locus">KNP414_04752</name>
</gene>
<dbReference type="HOGENOM" id="CLU_002926_1_1_9"/>
<feature type="domain" description="Alpha-L-rhamnosidase six-hairpin glycosidase" evidence="6">
    <location>
        <begin position="435"/>
        <end position="782"/>
    </location>
</feature>
<reference evidence="9" key="1">
    <citation type="submission" date="2011-06" db="EMBL/GenBank/DDBJ databases">
        <title>Complete genome sequence of Paenibacillus mucilaginosus KNP414.</title>
        <authorList>
            <person name="Wang J."/>
            <person name="Hu S."/>
            <person name="Hu X."/>
            <person name="Zhang B."/>
            <person name="Dong D."/>
            <person name="Zhang S."/>
            <person name="Zhao K."/>
            <person name="Wu D."/>
        </authorList>
    </citation>
    <scope>NUCLEOTIDE SEQUENCE [LARGE SCALE GENOMIC DNA]</scope>
    <source>
        <strain evidence="9">KNP414</strain>
    </source>
</reference>
<dbReference type="Proteomes" id="UP000006620">
    <property type="component" value="Chromosome"/>
</dbReference>
<dbReference type="AlphaFoldDB" id="F8FG20"/>
<dbReference type="Gene3D" id="1.50.10.10">
    <property type="match status" value="1"/>
</dbReference>
<sequence length="911" mass="100904">MRIFGLRTEYAENPLGLDTPAPRLSWLLESGRHNDVQSAYQVLVASRPGLLREGTADLWDSGRVDTDQSAHVIYGGRPLESKQHYYWKVRVWDGEGEASGWSSSAYWSTGFLNGEPWQAGWIGRKLPGTEDASAHTLPPVPYLRKAFRVQGPVRRAMVYATALGAYELHLNGERVGSDYLAPGWTDYHTRVQYQTYDVTGHLSEGEAVIGALLGTGWYAGHVGMFGAHRYGNTPYLLLELHIELADGTRQIVASDGTWKVFAGPILYSDLLKGEAYDARLEPEGWKRPGYDDGGWDTPAVLERYTGILTAQVDPPVRVMGELLPVSMKKTERGTYLYDMGQNMVGWVRLQLEETREGQEVIVGCAEMLNEDGSLYTTNLREAVQEERYLLREGGPCVLEPHFTFHGFRYVEVTGLTAAPTLHTVVGRVVHSGVTDTGSLETSDPRLNKLLSNIRWGQRGNFLSVPTDCPQRDERLGWTGDAQIFARTASYQMDVARFFHKYMLDVIDARLPSGAFPDVAPDAGWEAFKHASEVLNWHAPDNGGWGDAGVIIPWTVYQMYGDQRILEACYPAMKTWVDYLERHSPGLIRPGYSNYGDWLSIGADTPKDVLDTAYFAYSTALTAKTAGVLGLEDEQTQYYGLFQRIREAFRAAFVSEDGRIKGETQTVYAVAIQMNLLEGELRRKAADHLAANVQAHGSRLTTGFLGVGYLLPALSESGHEDTAYALLTQEAFPSWLYSVKHGATTIWERWDAWTETGGFQNPGMNSFNHYSLGSVGEWMYANLLGLRPRESHPGFKQFDIRPRPGGGLTYAKGEFKSVYGTIRIGWKLERSLFTLQVEIPANTAADVYVPGFVLPDESAEGDFARLIASGAEGTVYRAGSGSYTFVSRLRAADCEIPAEGTAADPAGEEIGA</sequence>
<evidence type="ECO:0000259" key="6">
    <source>
        <dbReference type="Pfam" id="PF17389"/>
    </source>
</evidence>
<dbReference type="Pfam" id="PF05592">
    <property type="entry name" value="Bac_rhamnosid"/>
    <property type="match status" value="1"/>
</dbReference>
<name>F8FG20_PAEMK</name>
<dbReference type="Pfam" id="PF17389">
    <property type="entry name" value="Bac_rhamnosid6H"/>
    <property type="match status" value="1"/>
</dbReference>
<dbReference type="EMBL" id="CP002869">
    <property type="protein sequence ID" value="AEI43282.1"/>
    <property type="molecule type" value="Genomic_DNA"/>
</dbReference>
<dbReference type="Gene3D" id="2.60.40.10">
    <property type="entry name" value="Immunoglobulins"/>
    <property type="match status" value="1"/>
</dbReference>
<evidence type="ECO:0000256" key="3">
    <source>
        <dbReference type="ARBA" id="ARBA00022801"/>
    </source>
</evidence>
<accession>F8FG20</accession>
<dbReference type="PATRIC" id="fig|1036673.3.peg.4377"/>
<dbReference type="PANTHER" id="PTHR33307:SF6">
    <property type="entry name" value="ALPHA-RHAMNOSIDASE (EUROFUNG)-RELATED"/>
    <property type="match status" value="1"/>
</dbReference>
<dbReference type="KEGG" id="pms:KNP414_04752"/>
<dbReference type="GO" id="GO:0005975">
    <property type="term" value="P:carbohydrate metabolic process"/>
    <property type="evidence" value="ECO:0007669"/>
    <property type="project" value="InterPro"/>
</dbReference>
<dbReference type="Pfam" id="PF25788">
    <property type="entry name" value="Ig_Rha78A_N"/>
    <property type="match status" value="1"/>
</dbReference>